<organism evidence="2 3">
    <name type="scientific">Schaalia odontolytica</name>
    <dbReference type="NCBI Taxonomy" id="1660"/>
    <lineage>
        <taxon>Bacteria</taxon>
        <taxon>Bacillati</taxon>
        <taxon>Actinomycetota</taxon>
        <taxon>Actinomycetes</taxon>
        <taxon>Actinomycetales</taxon>
        <taxon>Actinomycetaceae</taxon>
        <taxon>Schaalia</taxon>
    </lineage>
</organism>
<protein>
    <recommendedName>
        <fullName evidence="4">Lipoprotein</fullName>
    </recommendedName>
</protein>
<comment type="caution">
    <text evidence="2">The sequence shown here is derived from an EMBL/GenBank/DDBJ whole genome shotgun (WGS) entry which is preliminary data.</text>
</comment>
<sequence>MLSMVFMNKRSILTAVLALGLGISALTGCATDSDSAHSYVTPKDVKTVERPIAQIDEHGIKVPEKRDLKIKLADSDKAAKWKIEVSDPTALEVGKSEKNVVTLHPLRALGEDDDPVTVSLTDPDGITTDFKVTITQGAN</sequence>
<feature type="chain" id="PRO_5039728325" description="Lipoprotein" evidence="1">
    <location>
        <begin position="31"/>
        <end position="139"/>
    </location>
</feature>
<name>A0A0V8RZ59_9ACTO</name>
<keyword evidence="1" id="KW-0732">Signal</keyword>
<gene>
    <name evidence="2" type="ORF">APY09_02940</name>
</gene>
<dbReference type="EMBL" id="LLVT01000001">
    <property type="protein sequence ID" value="KSW13323.1"/>
    <property type="molecule type" value="Genomic_DNA"/>
</dbReference>
<evidence type="ECO:0000256" key="1">
    <source>
        <dbReference type="SAM" id="SignalP"/>
    </source>
</evidence>
<evidence type="ECO:0008006" key="4">
    <source>
        <dbReference type="Google" id="ProtNLM"/>
    </source>
</evidence>
<evidence type="ECO:0000313" key="2">
    <source>
        <dbReference type="EMBL" id="KSW13323.1"/>
    </source>
</evidence>
<accession>A0A0V8RZ59</accession>
<evidence type="ECO:0000313" key="3">
    <source>
        <dbReference type="Proteomes" id="UP000054686"/>
    </source>
</evidence>
<proteinExistence type="predicted"/>
<dbReference type="AlphaFoldDB" id="A0A0V8RZ59"/>
<feature type="signal peptide" evidence="1">
    <location>
        <begin position="1"/>
        <end position="30"/>
    </location>
</feature>
<dbReference type="OrthoDB" id="3253645at2"/>
<dbReference type="Proteomes" id="UP000054686">
    <property type="component" value="Unassembled WGS sequence"/>
</dbReference>
<reference evidence="2 3" key="1">
    <citation type="submission" date="2015-10" db="EMBL/GenBank/DDBJ databases">
        <title>Draft Genome of Actinomyces odontolyticus subsp. actinosynbacter strain XH001.</title>
        <authorList>
            <person name="Mclean J.S."/>
            <person name="He X."/>
        </authorList>
    </citation>
    <scope>NUCLEOTIDE SEQUENCE [LARGE SCALE GENOMIC DNA]</scope>
    <source>
        <strain evidence="2 3">XH001</strain>
    </source>
</reference>
<dbReference type="RefSeq" id="WP_060566096.1">
    <property type="nucleotide sequence ID" value="NZ_CP040006.1"/>
</dbReference>